<dbReference type="Gene3D" id="3.40.50.300">
    <property type="entry name" value="P-loop containing nucleotide triphosphate hydrolases"/>
    <property type="match status" value="1"/>
</dbReference>
<dbReference type="RefSeq" id="WP_140928061.1">
    <property type="nucleotide sequence ID" value="NZ_VFSU01000024.1"/>
</dbReference>
<evidence type="ECO:0000259" key="7">
    <source>
        <dbReference type="PROSITE" id="PS50893"/>
    </source>
</evidence>
<dbReference type="InterPro" id="IPR027417">
    <property type="entry name" value="P-loop_NTPase"/>
</dbReference>
<accession>A0A501XL35</accession>
<sequence>MTLEISGLSLSRGGRPVLRDVSAAFAPGSVSVILGPNGAGKSTLLDAMAGLRAADAGTVRLNGVALADMPHRERARRIGYLPQGGEVHWNLRVHELVALGRLPHRGAFAGESGADRAAIARAMAAADVAALADRPVLALSGGERARVLLARVLAGEPELLLADEPLANLDPRHAVDALRLFRRAADAGAAVVLVLHDLQAAARAADQLLLLADGHCLAQGDPAEVLTPALLAEAYGLEMLVRQDAEAGLIVAPKVV</sequence>
<keyword evidence="2" id="KW-0813">Transport</keyword>
<dbReference type="PROSITE" id="PS50893">
    <property type="entry name" value="ABC_TRANSPORTER_2"/>
    <property type="match status" value="1"/>
</dbReference>
<protein>
    <submittedName>
        <fullName evidence="8">ABC transporter ATP-binding protein</fullName>
    </submittedName>
</protein>
<dbReference type="EMBL" id="VFSU01000024">
    <property type="protein sequence ID" value="TPE61003.1"/>
    <property type="molecule type" value="Genomic_DNA"/>
</dbReference>
<dbReference type="Proteomes" id="UP000319897">
    <property type="component" value="Unassembled WGS sequence"/>
</dbReference>
<reference evidence="8 9" key="1">
    <citation type="submission" date="2019-06" db="EMBL/GenBank/DDBJ databases">
        <authorList>
            <person name="Lee I."/>
            <person name="Jang G.I."/>
            <person name="Hwang C.Y."/>
        </authorList>
    </citation>
    <scope>NUCLEOTIDE SEQUENCE [LARGE SCALE GENOMIC DNA]</scope>
    <source>
        <strain evidence="8 9">PAMC 28131</strain>
    </source>
</reference>
<comment type="function">
    <text evidence="6">Part of the ABC transporter complex HmuTUV involved in hemin import. Responsible for energy coupling to the transport system.</text>
</comment>
<organism evidence="8 9">
    <name type="scientific">Sandaracinobacter neustonicus</name>
    <dbReference type="NCBI Taxonomy" id="1715348"/>
    <lineage>
        <taxon>Bacteria</taxon>
        <taxon>Pseudomonadati</taxon>
        <taxon>Pseudomonadota</taxon>
        <taxon>Alphaproteobacteria</taxon>
        <taxon>Sphingomonadales</taxon>
        <taxon>Sphingosinicellaceae</taxon>
        <taxon>Sandaracinobacter</taxon>
    </lineage>
</organism>
<dbReference type="InterPro" id="IPR003593">
    <property type="entry name" value="AAA+_ATPase"/>
</dbReference>
<dbReference type="GO" id="GO:0005524">
    <property type="term" value="F:ATP binding"/>
    <property type="evidence" value="ECO:0007669"/>
    <property type="project" value="UniProtKB-KW"/>
</dbReference>
<evidence type="ECO:0000256" key="3">
    <source>
        <dbReference type="ARBA" id="ARBA00022741"/>
    </source>
</evidence>
<evidence type="ECO:0000256" key="1">
    <source>
        <dbReference type="ARBA" id="ARBA00005417"/>
    </source>
</evidence>
<comment type="similarity">
    <text evidence="1">Belongs to the ABC transporter superfamily.</text>
</comment>
<keyword evidence="5" id="KW-1278">Translocase</keyword>
<dbReference type="Pfam" id="PF00005">
    <property type="entry name" value="ABC_tran"/>
    <property type="match status" value="1"/>
</dbReference>
<dbReference type="CDD" id="cd03214">
    <property type="entry name" value="ABC_Iron-Siderophores_B12_Hemin"/>
    <property type="match status" value="1"/>
</dbReference>
<dbReference type="InterPro" id="IPR003439">
    <property type="entry name" value="ABC_transporter-like_ATP-bd"/>
</dbReference>
<evidence type="ECO:0000256" key="2">
    <source>
        <dbReference type="ARBA" id="ARBA00022448"/>
    </source>
</evidence>
<feature type="domain" description="ABC transporter" evidence="7">
    <location>
        <begin position="3"/>
        <end position="238"/>
    </location>
</feature>
<proteinExistence type="inferred from homology"/>
<keyword evidence="4 8" id="KW-0067">ATP-binding</keyword>
<gene>
    <name evidence="8" type="ORF">FJQ54_08855</name>
</gene>
<dbReference type="FunFam" id="3.40.50.300:FF:000134">
    <property type="entry name" value="Iron-enterobactin ABC transporter ATP-binding protein"/>
    <property type="match status" value="1"/>
</dbReference>
<evidence type="ECO:0000313" key="8">
    <source>
        <dbReference type="EMBL" id="TPE61003.1"/>
    </source>
</evidence>
<dbReference type="SUPFAM" id="SSF52540">
    <property type="entry name" value="P-loop containing nucleoside triphosphate hydrolases"/>
    <property type="match status" value="1"/>
</dbReference>
<evidence type="ECO:0000256" key="5">
    <source>
        <dbReference type="ARBA" id="ARBA00022967"/>
    </source>
</evidence>
<evidence type="ECO:0000313" key="9">
    <source>
        <dbReference type="Proteomes" id="UP000319897"/>
    </source>
</evidence>
<keyword evidence="3" id="KW-0547">Nucleotide-binding</keyword>
<keyword evidence="9" id="KW-1185">Reference proteome</keyword>
<dbReference type="InterPro" id="IPR017871">
    <property type="entry name" value="ABC_transporter-like_CS"/>
</dbReference>
<evidence type="ECO:0000256" key="6">
    <source>
        <dbReference type="ARBA" id="ARBA00037066"/>
    </source>
</evidence>
<dbReference type="OrthoDB" id="9810077at2"/>
<dbReference type="PROSITE" id="PS00211">
    <property type="entry name" value="ABC_TRANSPORTER_1"/>
    <property type="match status" value="1"/>
</dbReference>
<dbReference type="PANTHER" id="PTHR42794">
    <property type="entry name" value="HEMIN IMPORT ATP-BINDING PROTEIN HMUV"/>
    <property type="match status" value="1"/>
</dbReference>
<dbReference type="SMART" id="SM00382">
    <property type="entry name" value="AAA"/>
    <property type="match status" value="1"/>
</dbReference>
<dbReference type="PANTHER" id="PTHR42794:SF1">
    <property type="entry name" value="HEMIN IMPORT ATP-BINDING PROTEIN HMUV"/>
    <property type="match status" value="1"/>
</dbReference>
<dbReference type="GO" id="GO:0016887">
    <property type="term" value="F:ATP hydrolysis activity"/>
    <property type="evidence" value="ECO:0007669"/>
    <property type="project" value="InterPro"/>
</dbReference>
<comment type="caution">
    <text evidence="8">The sequence shown here is derived from an EMBL/GenBank/DDBJ whole genome shotgun (WGS) entry which is preliminary data.</text>
</comment>
<dbReference type="AlphaFoldDB" id="A0A501XL35"/>
<evidence type="ECO:0000256" key="4">
    <source>
        <dbReference type="ARBA" id="ARBA00022840"/>
    </source>
</evidence>
<name>A0A501XL35_9SPHN</name>